<dbReference type="Pfam" id="PF13359">
    <property type="entry name" value="DDE_Tnp_4"/>
    <property type="match status" value="1"/>
</dbReference>
<comment type="caution">
    <text evidence="4">The sequence shown here is derived from an EMBL/GenBank/DDBJ whole genome shotgun (WGS) entry which is preliminary data.</text>
</comment>
<gene>
    <name evidence="4" type="ORF">ACAOBT_LOCUS2055</name>
</gene>
<evidence type="ECO:0000313" key="5">
    <source>
        <dbReference type="Proteomes" id="UP001152888"/>
    </source>
</evidence>
<organism evidence="4 5">
    <name type="scientific">Acanthoscelides obtectus</name>
    <name type="common">Bean weevil</name>
    <name type="synonym">Bruchus obtectus</name>
    <dbReference type="NCBI Taxonomy" id="200917"/>
    <lineage>
        <taxon>Eukaryota</taxon>
        <taxon>Metazoa</taxon>
        <taxon>Ecdysozoa</taxon>
        <taxon>Arthropoda</taxon>
        <taxon>Hexapoda</taxon>
        <taxon>Insecta</taxon>
        <taxon>Pterygota</taxon>
        <taxon>Neoptera</taxon>
        <taxon>Endopterygota</taxon>
        <taxon>Coleoptera</taxon>
        <taxon>Polyphaga</taxon>
        <taxon>Cucujiformia</taxon>
        <taxon>Chrysomeloidea</taxon>
        <taxon>Chrysomelidae</taxon>
        <taxon>Bruchinae</taxon>
        <taxon>Bruchini</taxon>
        <taxon>Acanthoscelides</taxon>
    </lineage>
</organism>
<dbReference type="GO" id="GO:0046872">
    <property type="term" value="F:metal ion binding"/>
    <property type="evidence" value="ECO:0007669"/>
    <property type="project" value="UniProtKB-KW"/>
</dbReference>
<keyword evidence="2" id="KW-0479">Metal-binding</keyword>
<protein>
    <recommendedName>
        <fullName evidence="3">DDE Tnp4 domain-containing protein</fullName>
    </recommendedName>
</protein>
<name>A0A9P0NV05_ACAOB</name>
<reference evidence="4" key="1">
    <citation type="submission" date="2022-03" db="EMBL/GenBank/DDBJ databases">
        <authorList>
            <person name="Sayadi A."/>
        </authorList>
    </citation>
    <scope>NUCLEOTIDE SEQUENCE</scope>
</reference>
<evidence type="ECO:0000313" key="4">
    <source>
        <dbReference type="EMBL" id="CAH1957376.1"/>
    </source>
</evidence>
<accession>A0A9P0NV05</accession>
<comment type="cofactor">
    <cofactor evidence="1">
        <name>a divalent metal cation</name>
        <dbReference type="ChEBI" id="CHEBI:60240"/>
    </cofactor>
</comment>
<evidence type="ECO:0000256" key="2">
    <source>
        <dbReference type="ARBA" id="ARBA00022723"/>
    </source>
</evidence>
<proteinExistence type="predicted"/>
<dbReference type="Proteomes" id="UP001152888">
    <property type="component" value="Unassembled WGS sequence"/>
</dbReference>
<feature type="domain" description="DDE Tnp4" evidence="3">
    <location>
        <begin position="11"/>
        <end position="91"/>
    </location>
</feature>
<evidence type="ECO:0000259" key="3">
    <source>
        <dbReference type="Pfam" id="PF13359"/>
    </source>
</evidence>
<dbReference type="EMBL" id="CAKOFQ010006670">
    <property type="protein sequence ID" value="CAH1957376.1"/>
    <property type="molecule type" value="Genomic_DNA"/>
</dbReference>
<dbReference type="InterPro" id="IPR027806">
    <property type="entry name" value="HARBI1_dom"/>
</dbReference>
<dbReference type="OrthoDB" id="6775305at2759"/>
<evidence type="ECO:0000256" key="1">
    <source>
        <dbReference type="ARBA" id="ARBA00001968"/>
    </source>
</evidence>
<sequence>MWNFPFCLGALDGKHVDFEAPKSVGLFYYNYKGRNSVVLLGLVDADYKFLYGDVGVNGRVSDGGVFRESSLRKGIDRNFLNCPEDYFLSNRFHIQQM</sequence>
<dbReference type="AlphaFoldDB" id="A0A9P0NV05"/>
<keyword evidence="5" id="KW-1185">Reference proteome</keyword>